<dbReference type="AlphaFoldDB" id="A0A2N0NK09"/>
<dbReference type="Proteomes" id="UP000232722">
    <property type="component" value="Unassembled WGS sequence"/>
</dbReference>
<comment type="caution">
    <text evidence="1">The sequence shown here is derived from an EMBL/GenBank/DDBJ whole genome shotgun (WGS) entry which is preliminary data.</text>
</comment>
<evidence type="ECO:0000313" key="2">
    <source>
        <dbReference type="Proteomes" id="UP000232722"/>
    </source>
</evidence>
<sequence length="131" mass="14833">MCVSGQKFSCNEIYGAIQATVVCIQTTSKLWVLKTEDTNGRLYFNIASKLNLAKYEINLVELGGFLAKPVMEINKEIMDLILWHVSNVICDENKKFNDAIQAQKLIVMNETGMSSGKWHKFNGHFKSLITE</sequence>
<accession>A0A2N0NK09</accession>
<name>A0A2N0NK09_9GLOM</name>
<gene>
    <name evidence="1" type="ORF">RhiirA5_437790</name>
</gene>
<protein>
    <submittedName>
        <fullName evidence="1">Uncharacterized protein</fullName>
    </submittedName>
</protein>
<evidence type="ECO:0000313" key="1">
    <source>
        <dbReference type="EMBL" id="PKB94908.1"/>
    </source>
</evidence>
<dbReference type="EMBL" id="LLXJ01005389">
    <property type="protein sequence ID" value="PKB94908.1"/>
    <property type="molecule type" value="Genomic_DNA"/>
</dbReference>
<reference evidence="1 2" key="1">
    <citation type="submission" date="2016-04" db="EMBL/GenBank/DDBJ databases">
        <title>Genome analyses suggest a sexual origin of heterokaryosis in a supposedly ancient asexual fungus.</title>
        <authorList>
            <person name="Ropars J."/>
            <person name="Sedzielewska K."/>
            <person name="Noel J."/>
            <person name="Charron P."/>
            <person name="Farinelli L."/>
            <person name="Marton T."/>
            <person name="Kruger M."/>
            <person name="Pelin A."/>
            <person name="Brachmann A."/>
            <person name="Corradi N."/>
        </authorList>
    </citation>
    <scope>NUCLEOTIDE SEQUENCE [LARGE SCALE GENOMIC DNA]</scope>
    <source>
        <strain evidence="1 2">A5</strain>
    </source>
</reference>
<proteinExistence type="predicted"/>
<organism evidence="1 2">
    <name type="scientific">Rhizophagus irregularis</name>
    <dbReference type="NCBI Taxonomy" id="588596"/>
    <lineage>
        <taxon>Eukaryota</taxon>
        <taxon>Fungi</taxon>
        <taxon>Fungi incertae sedis</taxon>
        <taxon>Mucoromycota</taxon>
        <taxon>Glomeromycotina</taxon>
        <taxon>Glomeromycetes</taxon>
        <taxon>Glomerales</taxon>
        <taxon>Glomeraceae</taxon>
        <taxon>Rhizophagus</taxon>
    </lineage>
</organism>
<reference evidence="1 2" key="2">
    <citation type="submission" date="2017-09" db="EMBL/GenBank/DDBJ databases">
        <title>Extensive intraspecific genome diversity in a model arbuscular mycorrhizal fungus.</title>
        <authorList>
            <person name="Chen E.C."/>
            <person name="Morin E."/>
            <person name="Beaudet D."/>
            <person name="Noel J."/>
            <person name="Ndikumana S."/>
            <person name="Charron P."/>
            <person name="St-Onge C."/>
            <person name="Giorgi J."/>
            <person name="Grigoriev I.V."/>
            <person name="Roux C."/>
            <person name="Martin F.M."/>
            <person name="Corradi N."/>
        </authorList>
    </citation>
    <scope>NUCLEOTIDE SEQUENCE [LARGE SCALE GENOMIC DNA]</scope>
    <source>
        <strain evidence="1 2">A5</strain>
    </source>
</reference>